<dbReference type="SUPFAM" id="SSF48163">
    <property type="entry name" value="An anticodon-binding domain of class I aminoacyl-tRNA synthetases"/>
    <property type="match status" value="1"/>
</dbReference>
<proteinExistence type="predicted"/>
<dbReference type="Gene3D" id="1.10.10.350">
    <property type="match status" value="1"/>
</dbReference>
<keyword evidence="2" id="KW-0547">Nucleotide-binding</keyword>
<evidence type="ECO:0000313" key="7">
    <source>
        <dbReference type="EMBL" id="GAH56879.1"/>
    </source>
</evidence>
<feature type="non-terminal residue" evidence="7">
    <location>
        <position position="1"/>
    </location>
</feature>
<gene>
    <name evidence="7" type="ORF">S03H2_36560</name>
</gene>
<dbReference type="InterPro" id="IPR049940">
    <property type="entry name" value="GluQ/Sye"/>
</dbReference>
<dbReference type="GO" id="GO:0000049">
    <property type="term" value="F:tRNA binding"/>
    <property type="evidence" value="ECO:0007669"/>
    <property type="project" value="InterPro"/>
</dbReference>
<organism evidence="7">
    <name type="scientific">marine sediment metagenome</name>
    <dbReference type="NCBI Taxonomy" id="412755"/>
    <lineage>
        <taxon>unclassified sequences</taxon>
        <taxon>metagenomes</taxon>
        <taxon>ecological metagenomes</taxon>
    </lineage>
</organism>
<dbReference type="InterPro" id="IPR008925">
    <property type="entry name" value="aa_tRNA-synth_I_cd-bd_sf"/>
</dbReference>
<dbReference type="PANTHER" id="PTHR43311:SF1">
    <property type="entry name" value="GLUTAMYL-Q TRNA(ASP) SYNTHETASE"/>
    <property type="match status" value="1"/>
</dbReference>
<keyword evidence="4" id="KW-0648">Protein biosynthesis</keyword>
<dbReference type="PANTHER" id="PTHR43311">
    <property type="entry name" value="GLUTAMATE--TRNA LIGASE"/>
    <property type="match status" value="1"/>
</dbReference>
<name>X1HSQ5_9ZZZZ</name>
<evidence type="ECO:0000259" key="6">
    <source>
        <dbReference type="Pfam" id="PF19269"/>
    </source>
</evidence>
<evidence type="ECO:0000256" key="3">
    <source>
        <dbReference type="ARBA" id="ARBA00022840"/>
    </source>
</evidence>
<dbReference type="GO" id="GO:0004818">
    <property type="term" value="F:glutamate-tRNA ligase activity"/>
    <property type="evidence" value="ECO:0007669"/>
    <property type="project" value="TreeGrafter"/>
</dbReference>
<dbReference type="GO" id="GO:0006424">
    <property type="term" value="P:glutamyl-tRNA aminoacylation"/>
    <property type="evidence" value="ECO:0007669"/>
    <property type="project" value="TreeGrafter"/>
</dbReference>
<evidence type="ECO:0000256" key="4">
    <source>
        <dbReference type="ARBA" id="ARBA00022917"/>
    </source>
</evidence>
<evidence type="ECO:0000256" key="2">
    <source>
        <dbReference type="ARBA" id="ARBA00022741"/>
    </source>
</evidence>
<dbReference type="AlphaFoldDB" id="X1HSQ5"/>
<feature type="domain" description="Aminoacyl-tRNA synthetase class I anticodon-binding" evidence="6">
    <location>
        <begin position="46"/>
        <end position="173"/>
    </location>
</feature>
<keyword evidence="3" id="KW-0067">ATP-binding</keyword>
<keyword evidence="1" id="KW-0436">Ligase</keyword>
<reference evidence="7" key="1">
    <citation type="journal article" date="2014" name="Front. Microbiol.">
        <title>High frequency of phylogenetically diverse reductive dehalogenase-homologous genes in deep subseafloor sedimentary metagenomes.</title>
        <authorList>
            <person name="Kawai M."/>
            <person name="Futagami T."/>
            <person name="Toyoda A."/>
            <person name="Takaki Y."/>
            <person name="Nishi S."/>
            <person name="Hori S."/>
            <person name="Arai W."/>
            <person name="Tsubouchi T."/>
            <person name="Morono Y."/>
            <person name="Uchiyama I."/>
            <person name="Ito T."/>
            <person name="Fujiyama A."/>
            <person name="Inagaki F."/>
            <person name="Takami H."/>
        </authorList>
    </citation>
    <scope>NUCLEOTIDE SEQUENCE</scope>
    <source>
        <strain evidence="7">Expedition CK06-06</strain>
    </source>
</reference>
<accession>X1HSQ5</accession>
<dbReference type="InterPro" id="IPR045462">
    <property type="entry name" value="aa-tRNA-synth_I_cd-bd"/>
</dbReference>
<sequence>TELCLPYLIEEGLITPAFKTEQYPPAYGGMEIKQSYKISETGEEISLDFIQKIVSIYQERLKKISEISELTDFFFKDKLEYDKNLLRWGEMVDKEIIKSLDKSEKILSKIKTENWTKENLERQIMPEAEKMGDRGKLLWPLRVVLTGKEASAGPFEIAEILGKEKTIKRIKEARGILR</sequence>
<evidence type="ECO:0000256" key="1">
    <source>
        <dbReference type="ARBA" id="ARBA00022598"/>
    </source>
</evidence>
<dbReference type="GO" id="GO:0005829">
    <property type="term" value="C:cytosol"/>
    <property type="evidence" value="ECO:0007669"/>
    <property type="project" value="TreeGrafter"/>
</dbReference>
<dbReference type="InterPro" id="IPR020751">
    <property type="entry name" value="aa-tRNA-synth_I_codon-bd_sub2"/>
</dbReference>
<dbReference type="EMBL" id="BARU01022443">
    <property type="protein sequence ID" value="GAH56879.1"/>
    <property type="molecule type" value="Genomic_DNA"/>
</dbReference>
<dbReference type="GO" id="GO:0005524">
    <property type="term" value="F:ATP binding"/>
    <property type="evidence" value="ECO:0007669"/>
    <property type="project" value="UniProtKB-KW"/>
</dbReference>
<keyword evidence="5" id="KW-0030">Aminoacyl-tRNA synthetase</keyword>
<dbReference type="Pfam" id="PF19269">
    <property type="entry name" value="Anticodon_2"/>
    <property type="match status" value="1"/>
</dbReference>
<comment type="caution">
    <text evidence="7">The sequence shown here is derived from an EMBL/GenBank/DDBJ whole genome shotgun (WGS) entry which is preliminary data.</text>
</comment>
<protein>
    <recommendedName>
        <fullName evidence="6">Aminoacyl-tRNA synthetase class I anticodon-binding domain-containing protein</fullName>
    </recommendedName>
</protein>
<evidence type="ECO:0000256" key="5">
    <source>
        <dbReference type="ARBA" id="ARBA00023146"/>
    </source>
</evidence>